<dbReference type="Pfam" id="PF13560">
    <property type="entry name" value="HTH_31"/>
    <property type="match status" value="1"/>
</dbReference>
<dbReference type="GO" id="GO:0003677">
    <property type="term" value="F:DNA binding"/>
    <property type="evidence" value="ECO:0007669"/>
    <property type="project" value="InterPro"/>
</dbReference>
<accession>A0A919KUQ3</accession>
<dbReference type="InterPro" id="IPR041413">
    <property type="entry name" value="MLTR_LBD"/>
</dbReference>
<sequence length="291" mass="32168">MRHTLDTPGVRRTFEGMTSSPLGDYLRGRRAQLTPEALGLPVYGRRRVVGLRREEVAMLTGVSVDYYVRLEQGREVSPSPQVLDSLGEVLRLDHDGRQHLYRLAGLSPRPEPPAPVEEADASLLELMLSWRDSPAIVLGRAFDVLASNPLGEALFGGFQFSRNLTRSTFLDPRARTFYPDWHLVAENTVAGLRLADGLTPGSPAIREVVDELRVKSPDFVTMWEQNDARGKRLTTKRFLHPEVGHLELRVHVFDVRGAPGQELVVYHAPPGSPAAQALSLLGTLAATRTIG</sequence>
<dbReference type="Proteomes" id="UP000627369">
    <property type="component" value="Unassembled WGS sequence"/>
</dbReference>
<dbReference type="SMART" id="SM00530">
    <property type="entry name" value="HTH_XRE"/>
    <property type="match status" value="1"/>
</dbReference>
<dbReference type="Gene3D" id="1.10.260.40">
    <property type="entry name" value="lambda repressor-like DNA-binding domains"/>
    <property type="match status" value="1"/>
</dbReference>
<dbReference type="EMBL" id="BNAS01000003">
    <property type="protein sequence ID" value="GHH73194.1"/>
    <property type="molecule type" value="Genomic_DNA"/>
</dbReference>
<name>A0A919KUQ3_9MICO</name>
<evidence type="ECO:0000259" key="1">
    <source>
        <dbReference type="PROSITE" id="PS50943"/>
    </source>
</evidence>
<dbReference type="CDD" id="cd00093">
    <property type="entry name" value="HTH_XRE"/>
    <property type="match status" value="1"/>
</dbReference>
<dbReference type="Pfam" id="PF17765">
    <property type="entry name" value="MLTR_LBD"/>
    <property type="match status" value="1"/>
</dbReference>
<evidence type="ECO:0000313" key="2">
    <source>
        <dbReference type="EMBL" id="GHH73194.1"/>
    </source>
</evidence>
<organism evidence="2 3">
    <name type="scientific">Promicromonospora soli</name>
    <dbReference type="NCBI Taxonomy" id="2035533"/>
    <lineage>
        <taxon>Bacteria</taxon>
        <taxon>Bacillati</taxon>
        <taxon>Actinomycetota</taxon>
        <taxon>Actinomycetes</taxon>
        <taxon>Micrococcales</taxon>
        <taxon>Promicromonosporaceae</taxon>
        <taxon>Promicromonospora</taxon>
    </lineage>
</organism>
<evidence type="ECO:0000313" key="3">
    <source>
        <dbReference type="Proteomes" id="UP000627369"/>
    </source>
</evidence>
<dbReference type="InterPro" id="IPR010982">
    <property type="entry name" value="Lambda_DNA-bd_dom_sf"/>
</dbReference>
<comment type="caution">
    <text evidence="2">The sequence shown here is derived from an EMBL/GenBank/DDBJ whole genome shotgun (WGS) entry which is preliminary data.</text>
</comment>
<dbReference type="PANTHER" id="PTHR35010">
    <property type="entry name" value="BLL4672 PROTEIN-RELATED"/>
    <property type="match status" value="1"/>
</dbReference>
<keyword evidence="3" id="KW-1185">Reference proteome</keyword>
<protein>
    <submittedName>
        <fullName evidence="2">Transcriptional regulator</fullName>
    </submittedName>
</protein>
<dbReference type="SUPFAM" id="SSF47413">
    <property type="entry name" value="lambda repressor-like DNA-binding domains"/>
    <property type="match status" value="1"/>
</dbReference>
<dbReference type="PROSITE" id="PS50943">
    <property type="entry name" value="HTH_CROC1"/>
    <property type="match status" value="1"/>
</dbReference>
<proteinExistence type="predicted"/>
<gene>
    <name evidence="2" type="ORF">GCM10017772_23990</name>
</gene>
<reference evidence="2" key="2">
    <citation type="submission" date="2020-09" db="EMBL/GenBank/DDBJ databases">
        <authorList>
            <person name="Sun Q."/>
            <person name="Zhou Y."/>
        </authorList>
    </citation>
    <scope>NUCLEOTIDE SEQUENCE</scope>
    <source>
        <strain evidence="2">CGMCC 4.7398</strain>
    </source>
</reference>
<dbReference type="InterPro" id="IPR001387">
    <property type="entry name" value="Cro/C1-type_HTH"/>
</dbReference>
<dbReference type="AlphaFoldDB" id="A0A919KUQ3"/>
<feature type="domain" description="HTH cro/C1-type" evidence="1">
    <location>
        <begin position="50"/>
        <end position="97"/>
    </location>
</feature>
<reference evidence="2" key="1">
    <citation type="journal article" date="2014" name="Int. J. Syst. Evol. Microbiol.">
        <title>Complete genome sequence of Corynebacterium casei LMG S-19264T (=DSM 44701T), isolated from a smear-ripened cheese.</title>
        <authorList>
            <consortium name="US DOE Joint Genome Institute (JGI-PGF)"/>
            <person name="Walter F."/>
            <person name="Albersmeier A."/>
            <person name="Kalinowski J."/>
            <person name="Ruckert C."/>
        </authorList>
    </citation>
    <scope>NUCLEOTIDE SEQUENCE</scope>
    <source>
        <strain evidence="2">CGMCC 4.7398</strain>
    </source>
</reference>
<dbReference type="Gene3D" id="3.30.450.180">
    <property type="match status" value="1"/>
</dbReference>
<dbReference type="PANTHER" id="PTHR35010:SF2">
    <property type="entry name" value="BLL4672 PROTEIN"/>
    <property type="match status" value="1"/>
</dbReference>